<accession>A0A5B9Y3G1</accession>
<dbReference type="PROSITE" id="PS51257">
    <property type="entry name" value="PROKAR_LIPOPROTEIN"/>
    <property type="match status" value="1"/>
</dbReference>
<dbReference type="RefSeq" id="WP_166508066.1">
    <property type="nucleotide sequence ID" value="NZ_CP043026.1"/>
</dbReference>
<evidence type="ECO:0008006" key="4">
    <source>
        <dbReference type="Google" id="ProtNLM"/>
    </source>
</evidence>
<name>A0A5B9Y3G1_9MOLU</name>
<proteinExistence type="predicted"/>
<dbReference type="AlphaFoldDB" id="A0A5B9Y3G1"/>
<keyword evidence="1" id="KW-0732">Signal</keyword>
<dbReference type="EMBL" id="CP043026">
    <property type="protein sequence ID" value="QEH61678.1"/>
    <property type="molecule type" value="Genomic_DNA"/>
</dbReference>
<dbReference type="NCBIfam" id="NF045726">
    <property type="entry name" value="XXplasma_LP"/>
    <property type="match status" value="1"/>
</dbReference>
<evidence type="ECO:0000256" key="1">
    <source>
        <dbReference type="SAM" id="SignalP"/>
    </source>
</evidence>
<organism evidence="2 3">
    <name type="scientific">Spiroplasma chinense</name>
    <dbReference type="NCBI Taxonomy" id="216932"/>
    <lineage>
        <taxon>Bacteria</taxon>
        <taxon>Bacillati</taxon>
        <taxon>Mycoplasmatota</taxon>
        <taxon>Mollicutes</taxon>
        <taxon>Entomoplasmatales</taxon>
        <taxon>Spiroplasmataceae</taxon>
        <taxon>Spiroplasma</taxon>
    </lineage>
</organism>
<gene>
    <name evidence="2" type="ORF">SCHIN_v1c04810</name>
</gene>
<sequence length="169" mass="18683">MKKLLSIFAATGLVASTTTTVVACSNEKISKFTLVEGATKEKIIEASGVVVKDGKLDKDYKETNLNEVFGGESELKYKGKIYGLVLDINTKDLASLFVESKKMMDDNEEGREGLPEFHGFSAKGNKGDKSFTLYLFKMDTTDLKEVEGKNDVYEGTVKFSNLFSYKVTL</sequence>
<keyword evidence="3" id="KW-1185">Reference proteome</keyword>
<dbReference type="KEGG" id="schi:SCHIN_v1c04810"/>
<evidence type="ECO:0000313" key="2">
    <source>
        <dbReference type="EMBL" id="QEH61678.1"/>
    </source>
</evidence>
<dbReference type="Proteomes" id="UP000323144">
    <property type="component" value="Chromosome"/>
</dbReference>
<reference evidence="2 3" key="1">
    <citation type="submission" date="2019-08" db="EMBL/GenBank/DDBJ databases">
        <title>Complete genome sequence of Spiroplasma chinense CCH (DSM 19755).</title>
        <authorList>
            <person name="Shen H.-Y."/>
            <person name="Lin Y.-C."/>
            <person name="Chou L."/>
            <person name="Kuo C.-H."/>
        </authorList>
    </citation>
    <scope>NUCLEOTIDE SEQUENCE [LARGE SCALE GENOMIC DNA]</scope>
    <source>
        <strain evidence="2 3">CCH</strain>
    </source>
</reference>
<dbReference type="InterPro" id="IPR054816">
    <property type="entry name" value="Lipoprotein_mollicutes-type_CS"/>
</dbReference>
<protein>
    <recommendedName>
        <fullName evidence="4">Lipoprotein</fullName>
    </recommendedName>
</protein>
<dbReference type="NCBIfam" id="NF038029">
    <property type="entry name" value="LP_plasma"/>
    <property type="match status" value="1"/>
</dbReference>
<feature type="chain" id="PRO_5022818807" description="Lipoprotein" evidence="1">
    <location>
        <begin position="24"/>
        <end position="169"/>
    </location>
</feature>
<evidence type="ECO:0000313" key="3">
    <source>
        <dbReference type="Proteomes" id="UP000323144"/>
    </source>
</evidence>
<feature type="signal peptide" evidence="1">
    <location>
        <begin position="1"/>
        <end position="23"/>
    </location>
</feature>